<feature type="region of interest" description="Disordered" evidence="1">
    <location>
        <begin position="1"/>
        <end position="43"/>
    </location>
</feature>
<gene>
    <name evidence="3" type="ORF">ASIM_LOCUS18560</name>
</gene>
<keyword evidence="2" id="KW-1133">Transmembrane helix</keyword>
<dbReference type="EMBL" id="UYRR01035700">
    <property type="protein sequence ID" value="VDK65298.1"/>
    <property type="molecule type" value="Genomic_DNA"/>
</dbReference>
<evidence type="ECO:0000313" key="5">
    <source>
        <dbReference type="WBParaSite" id="ASIM_0001916801-mRNA-1"/>
    </source>
</evidence>
<keyword evidence="2" id="KW-0812">Transmembrane</keyword>
<sequence>MPGNEHNVRKRKAASTDSASSSSSPANTATAASKASAKPQKRSRQLPFCMNLTITVLVAFGSVFALVFFYPSEDDYDCRTFRLVLSHFINHLLADLLLLSVFDQAQAVI</sequence>
<evidence type="ECO:0000256" key="1">
    <source>
        <dbReference type="SAM" id="MobiDB-lite"/>
    </source>
</evidence>
<evidence type="ECO:0000313" key="4">
    <source>
        <dbReference type="Proteomes" id="UP000267096"/>
    </source>
</evidence>
<organism evidence="5">
    <name type="scientific">Anisakis simplex</name>
    <name type="common">Herring worm</name>
    <dbReference type="NCBI Taxonomy" id="6269"/>
    <lineage>
        <taxon>Eukaryota</taxon>
        <taxon>Metazoa</taxon>
        <taxon>Ecdysozoa</taxon>
        <taxon>Nematoda</taxon>
        <taxon>Chromadorea</taxon>
        <taxon>Rhabditida</taxon>
        <taxon>Spirurina</taxon>
        <taxon>Ascaridomorpha</taxon>
        <taxon>Ascaridoidea</taxon>
        <taxon>Anisakidae</taxon>
        <taxon>Anisakis</taxon>
        <taxon>Anisakis simplex complex</taxon>
    </lineage>
</organism>
<dbReference type="Proteomes" id="UP000267096">
    <property type="component" value="Unassembled WGS sequence"/>
</dbReference>
<accession>A0A0M3KDW3</accession>
<feature type="transmembrane region" description="Helical" evidence="2">
    <location>
        <begin position="83"/>
        <end position="102"/>
    </location>
</feature>
<reference evidence="3 4" key="2">
    <citation type="submission" date="2018-11" db="EMBL/GenBank/DDBJ databases">
        <authorList>
            <consortium name="Pathogen Informatics"/>
        </authorList>
    </citation>
    <scope>NUCLEOTIDE SEQUENCE [LARGE SCALE GENOMIC DNA]</scope>
</reference>
<reference evidence="5" key="1">
    <citation type="submission" date="2017-02" db="UniProtKB">
        <authorList>
            <consortium name="WormBaseParasite"/>
        </authorList>
    </citation>
    <scope>IDENTIFICATION</scope>
</reference>
<protein>
    <submittedName>
        <fullName evidence="5">Transmembrane protein 30C</fullName>
    </submittedName>
</protein>
<name>A0A0M3KDW3_ANISI</name>
<proteinExistence type="predicted"/>
<keyword evidence="4" id="KW-1185">Reference proteome</keyword>
<evidence type="ECO:0000256" key="2">
    <source>
        <dbReference type="SAM" id="Phobius"/>
    </source>
</evidence>
<feature type="compositionally biased region" description="Low complexity" evidence="1">
    <location>
        <begin position="15"/>
        <end position="38"/>
    </location>
</feature>
<feature type="transmembrane region" description="Helical" evidence="2">
    <location>
        <begin position="48"/>
        <end position="71"/>
    </location>
</feature>
<evidence type="ECO:0000313" key="3">
    <source>
        <dbReference type="EMBL" id="VDK65298.1"/>
    </source>
</evidence>
<dbReference type="AlphaFoldDB" id="A0A0M3KDW3"/>
<keyword evidence="2" id="KW-0472">Membrane</keyword>
<dbReference type="WBParaSite" id="ASIM_0001916801-mRNA-1">
    <property type="protein sequence ID" value="ASIM_0001916801-mRNA-1"/>
    <property type="gene ID" value="ASIM_0001916801"/>
</dbReference>